<evidence type="ECO:0000313" key="1">
    <source>
        <dbReference type="EMBL" id="QBJ04004.1"/>
    </source>
</evidence>
<dbReference type="KEGG" id="vg:77418124"/>
<accession>A0A481W587</accession>
<dbReference type="Proteomes" id="UP000293689">
    <property type="component" value="Segment"/>
</dbReference>
<organism evidence="1 2">
    <name type="scientific">Salmonella phage vB_SenS_SE1</name>
    <dbReference type="NCBI Taxonomy" id="2530161"/>
    <lineage>
        <taxon>Viruses</taxon>
        <taxon>Duplodnaviria</taxon>
        <taxon>Heunggongvirae</taxon>
        <taxon>Uroviricota</taxon>
        <taxon>Caudoviricetes</taxon>
        <taxon>Sarkviridae</taxon>
        <taxon>Guernseyvirinae</taxon>
        <taxon>Cornellvirus</taxon>
        <taxon>Cornellvirus SE1</taxon>
    </lineage>
</organism>
<reference evidence="2" key="1">
    <citation type="submission" date="2019-02" db="EMBL/GenBank/DDBJ databases">
        <title>Complete genome of phage SEE-1.</title>
        <authorList>
            <person name="Lu M."/>
        </authorList>
    </citation>
    <scope>NUCLEOTIDE SEQUENCE [LARGE SCALE GENOMIC DNA]</scope>
</reference>
<protein>
    <submittedName>
        <fullName evidence="1">Uncharacterized protein</fullName>
    </submittedName>
</protein>
<dbReference type="EMBL" id="MK479295">
    <property type="protein sequence ID" value="QBJ04004.1"/>
    <property type="molecule type" value="Genomic_DNA"/>
</dbReference>
<keyword evidence="2" id="KW-1185">Reference proteome</keyword>
<dbReference type="GeneID" id="77418124"/>
<evidence type="ECO:0000313" key="2">
    <source>
        <dbReference type="Proteomes" id="UP000293689"/>
    </source>
</evidence>
<proteinExistence type="predicted"/>
<dbReference type="RefSeq" id="YP_010582447.1">
    <property type="nucleotide sequence ID" value="NC_069151.1"/>
</dbReference>
<name>A0A481W587_9CAUD</name>
<sequence>MSLDMQPTDKMIQAGINELLDNNPGLEDEIDDDQLQDTIVFIWHAMLSAAE</sequence>